<keyword evidence="4 5" id="KW-0472">Membrane</keyword>
<dbReference type="HAMAP" id="MF_01361">
    <property type="entry name" value="UPF0391"/>
    <property type="match status" value="1"/>
</dbReference>
<accession>A0A2V1K0X9</accession>
<keyword evidence="3 5" id="KW-1133">Transmembrane helix</keyword>
<sequence>MLKYSIVFFIIAVVAGALGYSGIEVGAIALARILFFIFIILAILSLIGSRFSKE</sequence>
<dbReference type="PIRSF" id="PIRSF036466">
    <property type="entry name" value="UCP036466"/>
    <property type="match status" value="1"/>
</dbReference>
<protein>
    <recommendedName>
        <fullName evidence="5">UPF0391 membrane protein DD235_00900</fullName>
    </recommendedName>
</protein>
<keyword evidence="2 5" id="KW-0812">Transmembrane</keyword>
<evidence type="ECO:0000256" key="1">
    <source>
        <dbReference type="ARBA" id="ARBA00022475"/>
    </source>
</evidence>
<dbReference type="Pfam" id="PF07043">
    <property type="entry name" value="DUF1328"/>
    <property type="match status" value="1"/>
</dbReference>
<keyword evidence="1 5" id="KW-1003">Cell membrane</keyword>
<dbReference type="AlphaFoldDB" id="A0A2V1K0X9"/>
<dbReference type="EMBL" id="QETA01000001">
    <property type="protein sequence ID" value="PWF24781.1"/>
    <property type="molecule type" value="Genomic_DNA"/>
</dbReference>
<reference evidence="7" key="1">
    <citation type="submission" date="2018-05" db="EMBL/GenBank/DDBJ databases">
        <authorList>
            <person name="Li Y."/>
        </authorList>
    </citation>
    <scope>NUCLEOTIDE SEQUENCE [LARGE SCALE GENOMIC DNA]</scope>
    <source>
        <strain evidence="7">3d-2-2</strain>
    </source>
</reference>
<dbReference type="Proteomes" id="UP000245212">
    <property type="component" value="Unassembled WGS sequence"/>
</dbReference>
<evidence type="ECO:0000256" key="3">
    <source>
        <dbReference type="ARBA" id="ARBA00022989"/>
    </source>
</evidence>
<evidence type="ECO:0000256" key="4">
    <source>
        <dbReference type="ARBA" id="ARBA00023136"/>
    </source>
</evidence>
<dbReference type="GO" id="GO:0005886">
    <property type="term" value="C:plasma membrane"/>
    <property type="evidence" value="ECO:0007669"/>
    <property type="project" value="UniProtKB-SubCell"/>
</dbReference>
<evidence type="ECO:0000256" key="5">
    <source>
        <dbReference type="HAMAP-Rule" id="MF_01361"/>
    </source>
</evidence>
<comment type="subcellular location">
    <subcellularLocation>
        <location evidence="5">Cell membrane</location>
        <topology evidence="5">Single-pass membrane protein</topology>
    </subcellularLocation>
</comment>
<proteinExistence type="inferred from homology"/>
<feature type="transmembrane region" description="Helical" evidence="5">
    <location>
        <begin position="29"/>
        <end position="48"/>
    </location>
</feature>
<organism evidence="6 7">
    <name type="scientific">Corticimicrobacter populi</name>
    <dbReference type="NCBI Taxonomy" id="2175229"/>
    <lineage>
        <taxon>Bacteria</taxon>
        <taxon>Pseudomonadati</taxon>
        <taxon>Pseudomonadota</taxon>
        <taxon>Betaproteobacteria</taxon>
        <taxon>Burkholderiales</taxon>
        <taxon>Alcaligenaceae</taxon>
        <taxon>Corticimicrobacter</taxon>
    </lineage>
</organism>
<comment type="similarity">
    <text evidence="5">Belongs to the UPF0391 family.</text>
</comment>
<evidence type="ECO:0000313" key="6">
    <source>
        <dbReference type="EMBL" id="PWF24781.1"/>
    </source>
</evidence>
<evidence type="ECO:0000313" key="7">
    <source>
        <dbReference type="Proteomes" id="UP000245212"/>
    </source>
</evidence>
<dbReference type="InterPro" id="IPR009760">
    <property type="entry name" value="DUF1328"/>
</dbReference>
<comment type="caution">
    <text evidence="6">The sequence shown here is derived from an EMBL/GenBank/DDBJ whole genome shotgun (WGS) entry which is preliminary data.</text>
</comment>
<evidence type="ECO:0000256" key="2">
    <source>
        <dbReference type="ARBA" id="ARBA00022692"/>
    </source>
</evidence>
<keyword evidence="7" id="KW-1185">Reference proteome</keyword>
<dbReference type="RefSeq" id="WP_109060185.1">
    <property type="nucleotide sequence ID" value="NZ_QETA01000001.1"/>
</dbReference>
<name>A0A2V1K0X9_9BURK</name>
<gene>
    <name evidence="6" type="ORF">DD235_00900</name>
</gene>